<evidence type="ECO:0000313" key="6">
    <source>
        <dbReference type="Proteomes" id="UP000018857"/>
    </source>
</evidence>
<evidence type="ECO:0000256" key="1">
    <source>
        <dbReference type="ARBA" id="ARBA00022723"/>
    </source>
</evidence>
<dbReference type="EMBL" id="AYOZ01000019">
    <property type="protein sequence ID" value="ETI60120.1"/>
    <property type="molecule type" value="Genomic_DNA"/>
</dbReference>
<sequence>MLNSNTVTLVACPTCQTKTAWSQENADRPFCSARCKLIDLGAWASESYSIPQQTSDEDEIFSEDLVTDPNKSFL</sequence>
<accession>W1RTJ2</accession>
<dbReference type="eggNOG" id="COG3024">
    <property type="taxonomic scope" value="Bacteria"/>
</dbReference>
<reference evidence="5 6" key="1">
    <citation type="journal article" date="2014" name="Genome Announc.">
        <title>Draft Genome Sequence of Marinomonas sp. Strain D104, a Polycyclic Aromatic Hydrocarbon-Degrading Bacterium from the Deep-Sea Sediment of the Arctic Ocean.</title>
        <authorList>
            <person name="Dong C."/>
            <person name="Bai X."/>
            <person name="Lai Q."/>
            <person name="Xie Y."/>
            <person name="Chen X."/>
            <person name="Shao Z."/>
        </authorList>
    </citation>
    <scope>NUCLEOTIDE SEQUENCE [LARGE SCALE GENOMIC DNA]</scope>
    <source>
        <strain evidence="5 6">D104</strain>
    </source>
</reference>
<keyword evidence="1 3" id="KW-0479">Metal-binding</keyword>
<dbReference type="Pfam" id="PF03884">
    <property type="entry name" value="YacG"/>
    <property type="match status" value="1"/>
</dbReference>
<feature type="binding site" evidence="3">
    <location>
        <position position="31"/>
    </location>
    <ligand>
        <name>Zn(2+)</name>
        <dbReference type="ChEBI" id="CHEBI:29105"/>
    </ligand>
</feature>
<evidence type="ECO:0000256" key="2">
    <source>
        <dbReference type="ARBA" id="ARBA00022833"/>
    </source>
</evidence>
<protein>
    <recommendedName>
        <fullName evidence="3">DNA gyrase inhibitor YacG</fullName>
    </recommendedName>
</protein>
<dbReference type="GO" id="GO:0008657">
    <property type="term" value="F:DNA topoisomerase type II (double strand cut, ATP-hydrolyzing) inhibitor activity"/>
    <property type="evidence" value="ECO:0007669"/>
    <property type="project" value="UniProtKB-UniRule"/>
</dbReference>
<feature type="region of interest" description="Disordered" evidence="4">
    <location>
        <begin position="49"/>
        <end position="74"/>
    </location>
</feature>
<comment type="similarity">
    <text evidence="3">Belongs to the DNA gyrase inhibitor YacG family.</text>
</comment>
<dbReference type="OrthoDB" id="9809663at2"/>
<feature type="binding site" evidence="3">
    <location>
        <position position="35"/>
    </location>
    <ligand>
        <name>Zn(2+)</name>
        <dbReference type="ChEBI" id="CHEBI:29105"/>
    </ligand>
</feature>
<comment type="cofactor">
    <cofactor evidence="3">
        <name>Zn(2+)</name>
        <dbReference type="ChEBI" id="CHEBI:29105"/>
    </cofactor>
    <text evidence="3">Binds 1 zinc ion.</text>
</comment>
<keyword evidence="6" id="KW-1185">Reference proteome</keyword>
<proteinExistence type="inferred from homology"/>
<dbReference type="HAMAP" id="MF_00649">
    <property type="entry name" value="DNA_gyrase_inhibitor_YacG"/>
    <property type="match status" value="1"/>
</dbReference>
<feature type="compositionally biased region" description="Acidic residues" evidence="4">
    <location>
        <begin position="55"/>
        <end position="66"/>
    </location>
</feature>
<dbReference type="AlphaFoldDB" id="W1RTJ2"/>
<dbReference type="InterPro" id="IPR005584">
    <property type="entry name" value="DNA_gyrase_inhibitor_YacG"/>
</dbReference>
<dbReference type="InterPro" id="IPR013088">
    <property type="entry name" value="Znf_NHR/GATA"/>
</dbReference>
<comment type="subunit">
    <text evidence="3">Interacts with GyrB.</text>
</comment>
<organism evidence="5 6">
    <name type="scientific">Marinomonas profundimaris</name>
    <dbReference type="NCBI Taxonomy" id="1208321"/>
    <lineage>
        <taxon>Bacteria</taxon>
        <taxon>Pseudomonadati</taxon>
        <taxon>Pseudomonadota</taxon>
        <taxon>Gammaproteobacteria</taxon>
        <taxon>Oceanospirillales</taxon>
        <taxon>Oceanospirillaceae</taxon>
        <taxon>Marinomonas</taxon>
    </lineage>
</organism>
<dbReference type="NCBIfam" id="NF001638">
    <property type="entry name" value="PRK00418.1"/>
    <property type="match status" value="1"/>
</dbReference>
<feature type="binding site" evidence="3">
    <location>
        <position position="12"/>
    </location>
    <ligand>
        <name>Zn(2+)</name>
        <dbReference type="ChEBI" id="CHEBI:29105"/>
    </ligand>
</feature>
<name>W1RTJ2_9GAMM</name>
<evidence type="ECO:0000313" key="5">
    <source>
        <dbReference type="EMBL" id="ETI60120.1"/>
    </source>
</evidence>
<dbReference type="GO" id="GO:0006355">
    <property type="term" value="P:regulation of DNA-templated transcription"/>
    <property type="evidence" value="ECO:0007669"/>
    <property type="project" value="InterPro"/>
</dbReference>
<dbReference type="PANTHER" id="PTHR36150:SF1">
    <property type="entry name" value="DNA GYRASE INHIBITOR YACG"/>
    <property type="match status" value="1"/>
</dbReference>
<dbReference type="GO" id="GO:0008270">
    <property type="term" value="F:zinc ion binding"/>
    <property type="evidence" value="ECO:0007669"/>
    <property type="project" value="UniProtKB-UniRule"/>
</dbReference>
<evidence type="ECO:0000256" key="3">
    <source>
        <dbReference type="HAMAP-Rule" id="MF_00649"/>
    </source>
</evidence>
<gene>
    <name evidence="3" type="primary">yacG</name>
    <name evidence="5" type="ORF">D104_10265</name>
</gene>
<dbReference type="STRING" id="1208321.D104_10265"/>
<evidence type="ECO:0000256" key="4">
    <source>
        <dbReference type="SAM" id="MobiDB-lite"/>
    </source>
</evidence>
<dbReference type="Gene3D" id="3.30.50.10">
    <property type="entry name" value="Erythroid Transcription Factor GATA-1, subunit A"/>
    <property type="match status" value="1"/>
</dbReference>
<dbReference type="PANTHER" id="PTHR36150">
    <property type="entry name" value="DNA GYRASE INHIBITOR YACG"/>
    <property type="match status" value="1"/>
</dbReference>
<dbReference type="SUPFAM" id="SSF57716">
    <property type="entry name" value="Glucocorticoid receptor-like (DNA-binding domain)"/>
    <property type="match status" value="1"/>
</dbReference>
<comment type="caution">
    <text evidence="5">The sequence shown here is derived from an EMBL/GenBank/DDBJ whole genome shotgun (WGS) entry which is preliminary data.</text>
</comment>
<feature type="binding site" evidence="3">
    <location>
        <position position="15"/>
    </location>
    <ligand>
        <name>Zn(2+)</name>
        <dbReference type="ChEBI" id="CHEBI:29105"/>
    </ligand>
</feature>
<dbReference type="RefSeq" id="WP_024024152.1">
    <property type="nucleotide sequence ID" value="NZ_AYOZ01000019.1"/>
</dbReference>
<comment type="function">
    <text evidence="3">Inhibits all the catalytic activities of DNA gyrase by preventing its interaction with DNA. Acts by binding directly to the C-terminal domain of GyrB, which probably disrupts DNA binding by the gyrase.</text>
</comment>
<dbReference type="Proteomes" id="UP000018857">
    <property type="component" value="Unassembled WGS sequence"/>
</dbReference>
<keyword evidence="2 3" id="KW-0862">Zinc</keyword>